<dbReference type="SUPFAM" id="SSF46785">
    <property type="entry name" value="Winged helix' DNA-binding domain"/>
    <property type="match status" value="1"/>
</dbReference>
<dbReference type="PANTHER" id="PTHR43537">
    <property type="entry name" value="TRANSCRIPTIONAL REGULATOR, GNTR FAMILY"/>
    <property type="match status" value="1"/>
</dbReference>
<evidence type="ECO:0000313" key="5">
    <source>
        <dbReference type="EMBL" id="AJY75097.1"/>
    </source>
</evidence>
<proteinExistence type="predicted"/>
<dbReference type="RefSeq" id="WP_045670530.1">
    <property type="nucleotide sequence ID" value="NZ_CP011058.1"/>
</dbReference>
<dbReference type="InterPro" id="IPR000524">
    <property type="entry name" value="Tscrpt_reg_HTH_GntR"/>
</dbReference>
<dbReference type="SUPFAM" id="SSF48008">
    <property type="entry name" value="GntR ligand-binding domain-like"/>
    <property type="match status" value="1"/>
</dbReference>
<dbReference type="OrthoDB" id="214086at2"/>
<dbReference type="Gene3D" id="1.20.120.530">
    <property type="entry name" value="GntR ligand-binding domain-like"/>
    <property type="match status" value="1"/>
</dbReference>
<dbReference type="PANTHER" id="PTHR43537:SF24">
    <property type="entry name" value="GLUCONATE OPERON TRANSCRIPTIONAL REPRESSOR"/>
    <property type="match status" value="1"/>
</dbReference>
<dbReference type="Pfam" id="PF00392">
    <property type="entry name" value="GntR"/>
    <property type="match status" value="1"/>
</dbReference>
<dbReference type="STRING" id="1126833.VN24_11560"/>
<dbReference type="InterPro" id="IPR008920">
    <property type="entry name" value="TF_FadR/GntR_C"/>
</dbReference>
<dbReference type="EMBL" id="CP011058">
    <property type="protein sequence ID" value="AJY75097.1"/>
    <property type="molecule type" value="Genomic_DNA"/>
</dbReference>
<evidence type="ECO:0000313" key="6">
    <source>
        <dbReference type="Proteomes" id="UP000032633"/>
    </source>
</evidence>
<keyword evidence="2" id="KW-0238">DNA-binding</keyword>
<dbReference type="InterPro" id="IPR036388">
    <property type="entry name" value="WH-like_DNA-bd_sf"/>
</dbReference>
<keyword evidence="6" id="KW-1185">Reference proteome</keyword>
<reference evidence="5 6" key="1">
    <citation type="journal article" date="2015" name="J. Biotechnol.">
        <title>Complete genome sequence of Paenibacillus beijingensis 7188(T) (=DSM 24997(T)), a novel rhizobacterium from jujube garden soil.</title>
        <authorList>
            <person name="Kwak Y."/>
            <person name="Shin J.H."/>
        </authorList>
    </citation>
    <scope>NUCLEOTIDE SEQUENCE [LARGE SCALE GENOMIC DNA]</scope>
    <source>
        <strain evidence="5 6">DSM 24997</strain>
    </source>
</reference>
<organism evidence="5 6">
    <name type="scientific">Paenibacillus beijingensis</name>
    <dbReference type="NCBI Taxonomy" id="1126833"/>
    <lineage>
        <taxon>Bacteria</taxon>
        <taxon>Bacillati</taxon>
        <taxon>Bacillota</taxon>
        <taxon>Bacilli</taxon>
        <taxon>Bacillales</taxon>
        <taxon>Paenibacillaceae</taxon>
        <taxon>Paenibacillus</taxon>
    </lineage>
</organism>
<evidence type="ECO:0000256" key="1">
    <source>
        <dbReference type="ARBA" id="ARBA00023015"/>
    </source>
</evidence>
<protein>
    <recommendedName>
        <fullName evidence="4">HTH gntR-type domain-containing protein</fullName>
    </recommendedName>
</protein>
<dbReference type="PROSITE" id="PS50949">
    <property type="entry name" value="HTH_GNTR"/>
    <property type="match status" value="1"/>
</dbReference>
<dbReference type="KEGG" id="pbj:VN24_11560"/>
<evidence type="ECO:0000256" key="3">
    <source>
        <dbReference type="ARBA" id="ARBA00023163"/>
    </source>
</evidence>
<dbReference type="Gene3D" id="1.10.10.10">
    <property type="entry name" value="Winged helix-like DNA-binding domain superfamily/Winged helix DNA-binding domain"/>
    <property type="match status" value="1"/>
</dbReference>
<dbReference type="InterPro" id="IPR011711">
    <property type="entry name" value="GntR_C"/>
</dbReference>
<evidence type="ECO:0000256" key="2">
    <source>
        <dbReference type="ARBA" id="ARBA00023125"/>
    </source>
</evidence>
<dbReference type="InterPro" id="IPR036390">
    <property type="entry name" value="WH_DNA-bd_sf"/>
</dbReference>
<accession>A0A0D5NJC0</accession>
<dbReference type="PATRIC" id="fig|1126833.4.peg.2531"/>
<reference evidence="6" key="2">
    <citation type="submission" date="2015-03" db="EMBL/GenBank/DDBJ databases">
        <title>Genome sequence of Paenibacillus beijingensis strain DSM 24997T.</title>
        <authorList>
            <person name="Kwak Y."/>
            <person name="Shin J.-H."/>
        </authorList>
    </citation>
    <scope>NUCLEOTIDE SEQUENCE [LARGE SCALE GENOMIC DNA]</scope>
    <source>
        <strain evidence="6">DSM 24997</strain>
    </source>
</reference>
<keyword evidence="1" id="KW-0805">Transcription regulation</keyword>
<dbReference type="Pfam" id="PF07729">
    <property type="entry name" value="FCD"/>
    <property type="match status" value="1"/>
</dbReference>
<dbReference type="SMART" id="SM00345">
    <property type="entry name" value="HTH_GNTR"/>
    <property type="match status" value="1"/>
</dbReference>
<dbReference type="Proteomes" id="UP000032633">
    <property type="component" value="Chromosome"/>
</dbReference>
<feature type="domain" description="HTH gntR-type" evidence="4">
    <location>
        <begin position="6"/>
        <end position="73"/>
    </location>
</feature>
<evidence type="ECO:0000259" key="4">
    <source>
        <dbReference type="PROSITE" id="PS50949"/>
    </source>
</evidence>
<dbReference type="GO" id="GO:0003700">
    <property type="term" value="F:DNA-binding transcription factor activity"/>
    <property type="evidence" value="ECO:0007669"/>
    <property type="project" value="InterPro"/>
</dbReference>
<gene>
    <name evidence="5" type="ORF">VN24_11560</name>
</gene>
<name>A0A0D5NJC0_9BACL</name>
<keyword evidence="3" id="KW-0804">Transcription</keyword>
<dbReference type="GO" id="GO:0003677">
    <property type="term" value="F:DNA binding"/>
    <property type="evidence" value="ECO:0007669"/>
    <property type="project" value="UniProtKB-KW"/>
</dbReference>
<sequence>MSTKTVSKQQIAYEFIHEKIISGAYSPGYRIVVDQLVQELSLSPSPIREAIRKLEADGFLHNKPYCGVVVISMQYKECLDRMHALAIMDAYASSLSGPRLTSREITKLAKLNAELKDCVEKDQVMNAGKIDRAFHDLFNSRCDNDIILNAIRDQTEKLSTIRELHVMFYPMRISESVGEHEKLLELLRDNRGEAVIESYVRKHMQNSIAAYIKASEQLEGEAGRIART</sequence>
<dbReference type="AlphaFoldDB" id="A0A0D5NJC0"/>
<dbReference type="HOGENOM" id="CLU_017584_5_4_9"/>